<sequence>MENGRDYGADMLAALEVKLASGDITQAQHDAERVRVIEAIRQGATVCVSPLRRGIMILCSAILILAGLVFAFLTQTIFGVALGAALVWAGVFGIRHAAR</sequence>
<keyword evidence="1" id="KW-1133">Transmembrane helix</keyword>
<evidence type="ECO:0000313" key="3">
    <source>
        <dbReference type="Proteomes" id="UP000290624"/>
    </source>
</evidence>
<accession>A0A4Q2ELQ2</accession>
<keyword evidence="1" id="KW-0812">Transmembrane</keyword>
<dbReference type="EMBL" id="PPCV01000002">
    <property type="protein sequence ID" value="RXW32985.1"/>
    <property type="molecule type" value="Genomic_DNA"/>
</dbReference>
<comment type="caution">
    <text evidence="2">The sequence shown here is derived from an EMBL/GenBank/DDBJ whole genome shotgun (WGS) entry which is preliminary data.</text>
</comment>
<evidence type="ECO:0000256" key="1">
    <source>
        <dbReference type="SAM" id="Phobius"/>
    </source>
</evidence>
<protein>
    <submittedName>
        <fullName evidence="2">Uncharacterized protein</fullName>
    </submittedName>
</protein>
<reference evidence="2 3" key="1">
    <citation type="submission" date="2018-01" db="EMBL/GenBank/DDBJ databases">
        <title>Lactibacter flavus gen. nov., sp. nov., a novel bacterium of the family Propionibacteriaceae isolated from raw milk and dairy products.</title>
        <authorList>
            <person name="Wenning M."/>
            <person name="Breitenwieser F."/>
            <person name="Huptas C."/>
            <person name="von Neubeck M."/>
            <person name="Busse H.-J."/>
            <person name="Scherer S."/>
        </authorList>
    </citation>
    <scope>NUCLEOTIDE SEQUENCE [LARGE SCALE GENOMIC DNA]</scope>
    <source>
        <strain evidence="2 3">VG341</strain>
    </source>
</reference>
<feature type="transmembrane region" description="Helical" evidence="1">
    <location>
        <begin position="55"/>
        <end position="73"/>
    </location>
</feature>
<evidence type="ECO:0000313" key="2">
    <source>
        <dbReference type="EMBL" id="RXW32985.1"/>
    </source>
</evidence>
<proteinExistence type="predicted"/>
<dbReference type="Proteomes" id="UP000290624">
    <property type="component" value="Unassembled WGS sequence"/>
</dbReference>
<feature type="transmembrane region" description="Helical" evidence="1">
    <location>
        <begin position="79"/>
        <end position="98"/>
    </location>
</feature>
<keyword evidence="3" id="KW-1185">Reference proteome</keyword>
<name>A0A4Q2ELQ2_9ACTN</name>
<dbReference type="AlphaFoldDB" id="A0A4Q2ELQ2"/>
<gene>
    <name evidence="2" type="ORF">C1706_03675</name>
</gene>
<organism evidence="2 3">
    <name type="scientific">Propioniciclava flava</name>
    <dbReference type="NCBI Taxonomy" id="2072026"/>
    <lineage>
        <taxon>Bacteria</taxon>
        <taxon>Bacillati</taxon>
        <taxon>Actinomycetota</taxon>
        <taxon>Actinomycetes</taxon>
        <taxon>Propionibacteriales</taxon>
        <taxon>Propionibacteriaceae</taxon>
        <taxon>Propioniciclava</taxon>
    </lineage>
</organism>
<keyword evidence="1" id="KW-0472">Membrane</keyword>